<dbReference type="InterPro" id="IPR046342">
    <property type="entry name" value="CBS_dom_sf"/>
</dbReference>
<name>A0A1I2JTM4_9ACTN</name>
<dbReference type="AlphaFoldDB" id="A0A1I2JTM4"/>
<evidence type="ECO:0000313" key="6">
    <source>
        <dbReference type="Proteomes" id="UP000199323"/>
    </source>
</evidence>
<feature type="region of interest" description="Disordered" evidence="3">
    <location>
        <begin position="113"/>
        <end position="136"/>
    </location>
</feature>
<dbReference type="Gene3D" id="3.10.580.10">
    <property type="entry name" value="CBS-domain"/>
    <property type="match status" value="1"/>
</dbReference>
<keyword evidence="6" id="KW-1185">Reference proteome</keyword>
<dbReference type="PANTHER" id="PTHR48108:SF34">
    <property type="entry name" value="CBS DOMAIN-CONTAINING PROTEIN YHCV"/>
    <property type="match status" value="1"/>
</dbReference>
<protein>
    <submittedName>
        <fullName evidence="5">CBS domain-containing protein</fullName>
    </submittedName>
</protein>
<dbReference type="OrthoDB" id="9789996at2"/>
<keyword evidence="1" id="KW-0677">Repeat</keyword>
<evidence type="ECO:0000256" key="1">
    <source>
        <dbReference type="ARBA" id="ARBA00022737"/>
    </source>
</evidence>
<dbReference type="SUPFAM" id="SSF54631">
    <property type="entry name" value="CBS-domain pair"/>
    <property type="match status" value="1"/>
</dbReference>
<dbReference type="EMBL" id="FONG01000020">
    <property type="protein sequence ID" value="SFF58155.1"/>
    <property type="molecule type" value="Genomic_DNA"/>
</dbReference>
<organism evidence="5 6">
    <name type="scientific">Actinacidiphila alni</name>
    <dbReference type="NCBI Taxonomy" id="380248"/>
    <lineage>
        <taxon>Bacteria</taxon>
        <taxon>Bacillati</taxon>
        <taxon>Actinomycetota</taxon>
        <taxon>Actinomycetes</taxon>
        <taxon>Kitasatosporales</taxon>
        <taxon>Streptomycetaceae</taxon>
        <taxon>Actinacidiphila</taxon>
    </lineage>
</organism>
<evidence type="ECO:0000313" key="5">
    <source>
        <dbReference type="EMBL" id="SFF58155.1"/>
    </source>
</evidence>
<dbReference type="STRING" id="380248.SAMN05216251_12011"/>
<evidence type="ECO:0000256" key="2">
    <source>
        <dbReference type="PROSITE-ProRule" id="PRU00703"/>
    </source>
</evidence>
<dbReference type="InterPro" id="IPR051462">
    <property type="entry name" value="CBS_domain-containing"/>
</dbReference>
<dbReference type="InterPro" id="IPR000644">
    <property type="entry name" value="CBS_dom"/>
</dbReference>
<evidence type="ECO:0000256" key="3">
    <source>
        <dbReference type="SAM" id="MobiDB-lite"/>
    </source>
</evidence>
<dbReference type="PROSITE" id="PS51371">
    <property type="entry name" value="CBS"/>
    <property type="match status" value="1"/>
</dbReference>
<sequence length="136" mass="13951">MTLLVKDVMAAGPAAVRPDASLAEVARLMREQRTDDVLVAHGDALLGVVSARDIGVPEGVDPQGVSVDSVCGADPVTVRADDPAGEAYRLMREHDVRRLPVVDDGKPVGIVGLGDLTGGGDDGRAAGESEGDTPEV</sequence>
<dbReference type="PANTHER" id="PTHR48108">
    <property type="entry name" value="CBS DOMAIN-CONTAINING PROTEIN CBSX2, CHLOROPLASTIC"/>
    <property type="match status" value="1"/>
</dbReference>
<dbReference type="RefSeq" id="WP_093716369.1">
    <property type="nucleotide sequence ID" value="NZ_FONG01000020.1"/>
</dbReference>
<reference evidence="5 6" key="1">
    <citation type="submission" date="2016-10" db="EMBL/GenBank/DDBJ databases">
        <authorList>
            <person name="de Groot N.N."/>
        </authorList>
    </citation>
    <scope>NUCLEOTIDE SEQUENCE [LARGE SCALE GENOMIC DNA]</scope>
    <source>
        <strain evidence="5 6">CGMCC 4.3510</strain>
    </source>
</reference>
<dbReference type="SMART" id="SM00116">
    <property type="entry name" value="CBS"/>
    <property type="match status" value="2"/>
</dbReference>
<dbReference type="Pfam" id="PF00571">
    <property type="entry name" value="CBS"/>
    <property type="match status" value="2"/>
</dbReference>
<dbReference type="Proteomes" id="UP000199323">
    <property type="component" value="Unassembled WGS sequence"/>
</dbReference>
<gene>
    <name evidence="5" type="ORF">SAMN05216251_12011</name>
</gene>
<keyword evidence="2" id="KW-0129">CBS domain</keyword>
<feature type="domain" description="CBS" evidence="4">
    <location>
        <begin position="67"/>
        <end position="126"/>
    </location>
</feature>
<accession>A0A1I2JTM4</accession>
<proteinExistence type="predicted"/>
<evidence type="ECO:0000259" key="4">
    <source>
        <dbReference type="PROSITE" id="PS51371"/>
    </source>
</evidence>